<dbReference type="RefSeq" id="WP_044190994.1">
    <property type="nucleotide sequence ID" value="NZ_JMCB01000008.1"/>
</dbReference>
<evidence type="ECO:0000313" key="5">
    <source>
        <dbReference type="EMBL" id="KFE67027.1"/>
    </source>
</evidence>
<dbReference type="STRING" id="394096.DB31_8380"/>
<dbReference type="PANTHER" id="PTHR30345:SF0">
    <property type="entry name" value="DNA DAMAGE-REPAIR_TOLERATION PROTEIN DRT102"/>
    <property type="match status" value="1"/>
</dbReference>
<feature type="binding site" evidence="4">
    <location>
        <position position="109"/>
    </location>
    <ligand>
        <name>D-ribulose 5-phosphate</name>
        <dbReference type="ChEBI" id="CHEBI:58121"/>
    </ligand>
</feature>
<evidence type="ECO:0000256" key="3">
    <source>
        <dbReference type="PIRSR" id="PIRSR005384-1"/>
    </source>
</evidence>
<dbReference type="NCBIfam" id="TIGR01120">
    <property type="entry name" value="rpiB"/>
    <property type="match status" value="1"/>
</dbReference>
<dbReference type="GO" id="GO:0009052">
    <property type="term" value="P:pentose-phosphate shunt, non-oxidative branch"/>
    <property type="evidence" value="ECO:0007669"/>
    <property type="project" value="TreeGrafter"/>
</dbReference>
<feature type="active site" description="Proton donor" evidence="3">
    <location>
        <position position="98"/>
    </location>
</feature>
<dbReference type="NCBIfam" id="TIGR00689">
    <property type="entry name" value="rpiB_lacA_lacB"/>
    <property type="match status" value="1"/>
</dbReference>
<evidence type="ECO:0000256" key="2">
    <source>
        <dbReference type="ARBA" id="ARBA00023235"/>
    </source>
</evidence>
<proteinExistence type="inferred from homology"/>
<comment type="similarity">
    <text evidence="1">Belongs to the LacAB/RpiB family.</text>
</comment>
<dbReference type="EMBL" id="JMCB01000008">
    <property type="protein sequence ID" value="KFE67027.1"/>
    <property type="molecule type" value="Genomic_DNA"/>
</dbReference>
<keyword evidence="6" id="KW-1185">Reference proteome</keyword>
<dbReference type="PANTHER" id="PTHR30345">
    <property type="entry name" value="RIBOSE-5-PHOSPHATE ISOMERASE B"/>
    <property type="match status" value="1"/>
</dbReference>
<accession>A0A085WH64</accession>
<dbReference type="InterPro" id="IPR003500">
    <property type="entry name" value="RpiB_LacA_LacB"/>
</dbReference>
<dbReference type="Gene3D" id="3.40.1400.10">
    <property type="entry name" value="Sugar-phosphate isomerase, RpiB/LacA/LacB"/>
    <property type="match status" value="1"/>
</dbReference>
<dbReference type="PIRSF" id="PIRSF005384">
    <property type="entry name" value="RpiB_LacA_B"/>
    <property type="match status" value="1"/>
</dbReference>
<dbReference type="GO" id="GO:0019316">
    <property type="term" value="P:D-allose catabolic process"/>
    <property type="evidence" value="ECO:0007669"/>
    <property type="project" value="TreeGrafter"/>
</dbReference>
<feature type="binding site" evidence="4">
    <location>
        <position position="99"/>
    </location>
    <ligand>
        <name>D-ribulose 5-phosphate</name>
        <dbReference type="ChEBI" id="CHEBI:58121"/>
    </ligand>
</feature>
<sequence length="147" mass="15784">MKIILASDHAGLELRQALVDGLRERGVAFEDVGPTSRESVDYPDFATRVARAVAAGQYTHGVLVCGTGIGMSIVANKYKGVRAALCTTEYEARMARAHNDANVLCLGQRVVGSGVAQAILEAFLATPFAGGRHEQRVQKIREAESER</sequence>
<feature type="active site" description="Proton acceptor" evidence="3">
    <location>
        <position position="65"/>
    </location>
</feature>
<evidence type="ECO:0000313" key="6">
    <source>
        <dbReference type="Proteomes" id="UP000028725"/>
    </source>
</evidence>
<keyword evidence="2 5" id="KW-0413">Isomerase</keyword>
<dbReference type="NCBIfam" id="NF004051">
    <property type="entry name" value="PRK05571.1"/>
    <property type="match status" value="1"/>
</dbReference>
<comment type="caution">
    <text evidence="5">The sequence shown here is derived from an EMBL/GenBank/DDBJ whole genome shotgun (WGS) entry which is preliminary data.</text>
</comment>
<dbReference type="InterPro" id="IPR004785">
    <property type="entry name" value="RpiB"/>
</dbReference>
<feature type="binding site" evidence="4">
    <location>
        <position position="132"/>
    </location>
    <ligand>
        <name>D-ribulose 5-phosphate</name>
        <dbReference type="ChEBI" id="CHEBI:58121"/>
    </ligand>
</feature>
<gene>
    <name evidence="5" type="ORF">DB31_8380</name>
</gene>
<dbReference type="GO" id="GO:0004751">
    <property type="term" value="F:ribose-5-phosphate isomerase activity"/>
    <property type="evidence" value="ECO:0007669"/>
    <property type="project" value="TreeGrafter"/>
</dbReference>
<feature type="binding site" evidence="4">
    <location>
        <begin position="8"/>
        <end position="9"/>
    </location>
    <ligand>
        <name>D-ribulose 5-phosphate</name>
        <dbReference type="ChEBI" id="CHEBI:58121"/>
    </ligand>
</feature>
<dbReference type="SUPFAM" id="SSF89623">
    <property type="entry name" value="Ribose/Galactose isomerase RpiB/AlsB"/>
    <property type="match status" value="1"/>
</dbReference>
<dbReference type="PATRIC" id="fig|394096.3.peg.4421"/>
<evidence type="ECO:0000256" key="4">
    <source>
        <dbReference type="PIRSR" id="PIRSR005384-2"/>
    </source>
</evidence>
<dbReference type="Proteomes" id="UP000028725">
    <property type="component" value="Unassembled WGS sequence"/>
</dbReference>
<dbReference type="OrthoDB" id="1778624at2"/>
<name>A0A085WH64_9BACT</name>
<dbReference type="AlphaFoldDB" id="A0A085WH64"/>
<dbReference type="InterPro" id="IPR036569">
    <property type="entry name" value="RpiB_LacA_LacB_sf"/>
</dbReference>
<evidence type="ECO:0000256" key="1">
    <source>
        <dbReference type="ARBA" id="ARBA00008754"/>
    </source>
</evidence>
<feature type="binding site" evidence="4">
    <location>
        <position position="136"/>
    </location>
    <ligand>
        <name>D-ribulose 5-phosphate</name>
        <dbReference type="ChEBI" id="CHEBI:58121"/>
    </ligand>
</feature>
<reference evidence="5 6" key="1">
    <citation type="submission" date="2014-04" db="EMBL/GenBank/DDBJ databases">
        <title>Genome assembly of Hyalangium minutum DSM 14724.</title>
        <authorList>
            <person name="Sharma G."/>
            <person name="Subramanian S."/>
        </authorList>
    </citation>
    <scope>NUCLEOTIDE SEQUENCE [LARGE SCALE GENOMIC DNA]</scope>
    <source>
        <strain evidence="5 6">DSM 14724</strain>
    </source>
</reference>
<organism evidence="5 6">
    <name type="scientific">Hyalangium minutum</name>
    <dbReference type="NCBI Taxonomy" id="394096"/>
    <lineage>
        <taxon>Bacteria</taxon>
        <taxon>Pseudomonadati</taxon>
        <taxon>Myxococcota</taxon>
        <taxon>Myxococcia</taxon>
        <taxon>Myxococcales</taxon>
        <taxon>Cystobacterineae</taxon>
        <taxon>Archangiaceae</taxon>
        <taxon>Hyalangium</taxon>
    </lineage>
</organism>
<dbReference type="Pfam" id="PF02502">
    <property type="entry name" value="LacAB_rpiB"/>
    <property type="match status" value="1"/>
</dbReference>
<protein>
    <submittedName>
        <fullName evidence="5">Ribose 5-phosphate isomerase B</fullName>
    </submittedName>
</protein>
<feature type="binding site" evidence="4">
    <location>
        <begin position="66"/>
        <end position="70"/>
    </location>
    <ligand>
        <name>D-ribulose 5-phosphate</name>
        <dbReference type="ChEBI" id="CHEBI:58121"/>
    </ligand>
</feature>